<feature type="domain" description="Rho-GAP" evidence="4">
    <location>
        <begin position="39"/>
        <end position="232"/>
    </location>
</feature>
<dbReference type="InterPro" id="IPR000198">
    <property type="entry name" value="RhoGAP_dom"/>
</dbReference>
<evidence type="ECO:0000313" key="7">
    <source>
        <dbReference type="Proteomes" id="UP000001555"/>
    </source>
</evidence>
<dbReference type="PaxDb" id="6945-B7P428"/>
<dbReference type="EMBL" id="DS632925">
    <property type="protein sequence ID" value="EEC01350.1"/>
    <property type="molecule type" value="Genomic_DNA"/>
</dbReference>
<dbReference type="Gene3D" id="3.30.2320.30">
    <property type="entry name" value="ATP synthase, E subunit, C-terminal"/>
    <property type="match status" value="1"/>
</dbReference>
<dbReference type="GO" id="GO:0046961">
    <property type="term" value="F:proton-transporting ATPase activity, rotational mechanism"/>
    <property type="evidence" value="ECO:0007669"/>
    <property type="project" value="InterPro"/>
</dbReference>
<dbReference type="PROSITE" id="PS51257">
    <property type="entry name" value="PROKAR_LIPOPROTEIN"/>
    <property type="match status" value="1"/>
</dbReference>
<dbReference type="EMBL" id="ABJB010060739">
    <property type="status" value="NOT_ANNOTATED_CDS"/>
    <property type="molecule type" value="Genomic_DNA"/>
</dbReference>
<dbReference type="EC" id="3.6.3.14" evidence="5"/>
<evidence type="ECO:0000313" key="5">
    <source>
        <dbReference type="EMBL" id="EEC01350.1"/>
    </source>
</evidence>
<evidence type="ECO:0000259" key="4">
    <source>
        <dbReference type="PROSITE" id="PS50238"/>
    </source>
</evidence>
<protein>
    <submittedName>
        <fullName evidence="5 6">Vacuolar ATP synthase subunit E, putative</fullName>
        <ecNumber evidence="5">3.6.3.14</ecNumber>
    </submittedName>
</protein>
<dbReference type="InterPro" id="IPR008936">
    <property type="entry name" value="Rho_GTPase_activation_prot"/>
</dbReference>
<dbReference type="EMBL" id="ABJB010287617">
    <property type="status" value="NOT_ANNOTATED_CDS"/>
    <property type="molecule type" value="Genomic_DNA"/>
</dbReference>
<dbReference type="Gene3D" id="6.10.250.1620">
    <property type="match status" value="1"/>
</dbReference>
<evidence type="ECO:0000256" key="3">
    <source>
        <dbReference type="ARBA" id="ARBA00023065"/>
    </source>
</evidence>
<dbReference type="SUPFAM" id="SSF48350">
    <property type="entry name" value="GTPase activation domain, GAP"/>
    <property type="match status" value="1"/>
</dbReference>
<dbReference type="GO" id="GO:0007165">
    <property type="term" value="P:signal transduction"/>
    <property type="evidence" value="ECO:0007669"/>
    <property type="project" value="InterPro"/>
</dbReference>
<dbReference type="STRING" id="6945.B7P428"/>
<dbReference type="VEuPathDB" id="VectorBase:ISCI012156"/>
<dbReference type="EMBL" id="ABJB010228929">
    <property type="status" value="NOT_ANNOTATED_CDS"/>
    <property type="molecule type" value="Genomic_DNA"/>
</dbReference>
<gene>
    <name evidence="5" type="ORF">IscW_ISCW001551</name>
</gene>
<sequence>MSAWARRVHRGATSLGQAVASCGGAAPYPMRLEKVKFGVPLEQVCTAGQDLPAPLLVLVLKLNKEAPTKKDVFRAPGHQGNMKKLVHFLHQGRLVNLDHFSVYTIASVLKKFLRKLPGGIFGPALEDQLFQALAEISEMEERRERVQRLLSSLPLPAQRLLVLLFGTFRLVASSAEACRTGMTSEALGVSVAPSFFRSCVSEGKVARMEDVVRFKAATRVTQFLIDHFGVSNLFGRDNYEYYARLTGRVLKVEEDWVFAFRYPPDSLVPRKTSLEAERSWLQAEAQRWGLHHGQSTPALAQEGPCLVLEEAGLHQTPLLGPARSLSFLPLIKHMMAFIDQEANEKAEEVDAKAEEEFNIEKGRLVTEQRLKIIDYYTRREKQVELQRKIQSSNMLNQARLRVLKAGEDHIATVLEEAKRRLGDITRDQARYQALLQSMVLQALLQLLEQEVIVHCRPQDAGLLNLDTLSAKFKEATGREVKLSVEPSLASSSCGGVEMLSRRGKIRVCNTLESRLDMIALQLLPQIRTALFGRNPNRKFMD</sequence>
<dbReference type="Proteomes" id="UP000001555">
    <property type="component" value="Unassembled WGS sequence"/>
</dbReference>
<keyword evidence="2" id="KW-0813">Transport</keyword>
<proteinExistence type="evidence at protein level"/>
<dbReference type="VEuPathDB" id="VectorBase:ISCW001551"/>
<dbReference type="SMART" id="SM00324">
    <property type="entry name" value="RhoGAP"/>
    <property type="match status" value="1"/>
</dbReference>
<keyword evidence="5" id="KW-0378">Hydrolase</keyword>
<dbReference type="VEuPathDB" id="VectorBase:ISCP_019838"/>
<dbReference type="Pfam" id="PF01991">
    <property type="entry name" value="vATP-synt_E"/>
    <property type="match status" value="1"/>
</dbReference>
<evidence type="ECO:0000256" key="2">
    <source>
        <dbReference type="ARBA" id="ARBA00022448"/>
    </source>
</evidence>
<dbReference type="GO" id="GO:0033178">
    <property type="term" value="C:proton-transporting two-sector ATPase complex, catalytic domain"/>
    <property type="evidence" value="ECO:0007669"/>
    <property type="project" value="InterPro"/>
</dbReference>
<keyword evidence="7" id="KW-1185">Reference proteome</keyword>
<keyword evidence="8" id="KW-1267">Proteomics identification</keyword>
<dbReference type="EMBL" id="ABJB010989921">
    <property type="status" value="NOT_ANNOTATED_CDS"/>
    <property type="molecule type" value="Genomic_DNA"/>
</dbReference>
<dbReference type="InterPro" id="IPR038495">
    <property type="entry name" value="ATPase_E_C"/>
</dbReference>
<dbReference type="PROSITE" id="PS50238">
    <property type="entry name" value="RHOGAP"/>
    <property type="match status" value="1"/>
</dbReference>
<dbReference type="CDD" id="cd00159">
    <property type="entry name" value="RhoGAP"/>
    <property type="match status" value="1"/>
</dbReference>
<dbReference type="EMBL" id="ABJB010330842">
    <property type="status" value="NOT_ANNOTATED_CDS"/>
    <property type="molecule type" value="Genomic_DNA"/>
</dbReference>
<evidence type="ECO:0000313" key="6">
    <source>
        <dbReference type="EnsemblMetazoa" id="ISCW001551-PA"/>
    </source>
</evidence>
<dbReference type="SUPFAM" id="SSF160527">
    <property type="entry name" value="V-type ATPase subunit E-like"/>
    <property type="match status" value="1"/>
</dbReference>
<dbReference type="GO" id="GO:0005096">
    <property type="term" value="F:GTPase activator activity"/>
    <property type="evidence" value="ECO:0000318"/>
    <property type="project" value="GO_Central"/>
</dbReference>
<organism>
    <name type="scientific">Ixodes scapularis</name>
    <name type="common">Black-legged tick</name>
    <name type="synonym">Deer tick</name>
    <dbReference type="NCBI Taxonomy" id="6945"/>
    <lineage>
        <taxon>Eukaryota</taxon>
        <taxon>Metazoa</taxon>
        <taxon>Ecdysozoa</taxon>
        <taxon>Arthropoda</taxon>
        <taxon>Chelicerata</taxon>
        <taxon>Arachnida</taxon>
        <taxon>Acari</taxon>
        <taxon>Parasitiformes</taxon>
        <taxon>Ixodida</taxon>
        <taxon>Ixodoidea</taxon>
        <taxon>Ixodidae</taxon>
        <taxon>Ixodinae</taxon>
        <taxon>Ixodes</taxon>
    </lineage>
</organism>
<name>B7P428_IXOSC</name>
<dbReference type="EMBL" id="ABJB010846523">
    <property type="status" value="NOT_ANNOTATED_CDS"/>
    <property type="molecule type" value="Genomic_DNA"/>
</dbReference>
<keyword evidence="3" id="KW-0406">Ion transport</keyword>
<evidence type="ECO:0007829" key="8">
    <source>
        <dbReference type="PeptideAtlas" id="B7P428"/>
    </source>
</evidence>
<evidence type="ECO:0000256" key="1">
    <source>
        <dbReference type="ARBA" id="ARBA00005901"/>
    </source>
</evidence>
<dbReference type="Pfam" id="PF00620">
    <property type="entry name" value="RhoGAP"/>
    <property type="match status" value="1"/>
</dbReference>
<dbReference type="InterPro" id="IPR002842">
    <property type="entry name" value="ATPase_V1_Esu"/>
</dbReference>
<reference evidence="5 7" key="1">
    <citation type="submission" date="2008-03" db="EMBL/GenBank/DDBJ databases">
        <title>Annotation of Ixodes scapularis.</title>
        <authorList>
            <consortium name="Ixodes scapularis Genome Project Consortium"/>
            <person name="Caler E."/>
            <person name="Hannick L.I."/>
            <person name="Bidwell S."/>
            <person name="Joardar V."/>
            <person name="Thiagarajan M."/>
            <person name="Amedeo P."/>
            <person name="Galinsky K.J."/>
            <person name="Schobel S."/>
            <person name="Inman J."/>
            <person name="Hostetler J."/>
            <person name="Miller J."/>
            <person name="Hammond M."/>
            <person name="Megy K."/>
            <person name="Lawson D."/>
            <person name="Kodira C."/>
            <person name="Sutton G."/>
            <person name="Meyer J."/>
            <person name="Hill C.A."/>
            <person name="Birren B."/>
            <person name="Nene V."/>
            <person name="Collins F."/>
            <person name="Alarcon-Chaidez F."/>
            <person name="Wikel S."/>
            <person name="Strausberg R."/>
        </authorList>
    </citation>
    <scope>NUCLEOTIDE SEQUENCE [LARGE SCALE GENOMIC DNA]</scope>
    <source>
        <strain evidence="7">Wikel</strain>
        <strain evidence="5">Wikel colony</strain>
    </source>
</reference>
<dbReference type="OrthoDB" id="9994905at2759"/>
<dbReference type="EMBL" id="ABJB010186681">
    <property type="status" value="NOT_ANNOTATED_CDS"/>
    <property type="molecule type" value="Genomic_DNA"/>
</dbReference>
<comment type="similarity">
    <text evidence="1">Belongs to the V-ATPase E subunit family.</text>
</comment>
<dbReference type="EnsemblMetazoa" id="ISCW001551-RA">
    <property type="protein sequence ID" value="ISCW001551-PA"/>
    <property type="gene ID" value="ISCW001551"/>
</dbReference>
<dbReference type="GO" id="GO:0016787">
    <property type="term" value="F:hydrolase activity"/>
    <property type="evidence" value="ECO:0007669"/>
    <property type="project" value="UniProtKB-KW"/>
</dbReference>
<dbReference type="EMBL" id="ABJB010407237">
    <property type="status" value="NOT_ANNOTATED_CDS"/>
    <property type="molecule type" value="Genomic_DNA"/>
</dbReference>
<reference evidence="6" key="2">
    <citation type="submission" date="2020-05" db="UniProtKB">
        <authorList>
            <consortium name="EnsemblMetazoa"/>
        </authorList>
    </citation>
    <scope>IDENTIFICATION</scope>
    <source>
        <strain evidence="6">wikel</strain>
    </source>
</reference>
<dbReference type="Gene3D" id="1.10.555.10">
    <property type="entry name" value="Rho GTPase activation protein"/>
    <property type="match status" value="1"/>
</dbReference>
<accession>B7P428</accession>
<dbReference type="FunFam" id="1.10.555.10:FF:000032">
    <property type="entry name" value="Uncharacterized protein, isoform E"/>
    <property type="match status" value="1"/>
</dbReference>
<dbReference type="HOGENOM" id="CLU_503711_0_0_1"/>
<dbReference type="AlphaFoldDB" id="B7P428"/>
<dbReference type="InParanoid" id="B7P428"/>
<dbReference type="HAMAP" id="MF_00311">
    <property type="entry name" value="ATP_synth_E_arch"/>
    <property type="match status" value="1"/>
</dbReference>
<dbReference type="PANTHER" id="PTHR45715">
    <property type="entry name" value="ATPASE H+-TRANSPORTING V1 SUBUNIT E1A-RELATED"/>
    <property type="match status" value="1"/>
</dbReference>